<evidence type="ECO:0000313" key="2">
    <source>
        <dbReference type="Proteomes" id="UP001165960"/>
    </source>
</evidence>
<gene>
    <name evidence="1" type="ORF">DSO57_1025503</name>
</gene>
<protein>
    <submittedName>
        <fullName evidence="1">Uncharacterized protein</fullName>
    </submittedName>
</protein>
<comment type="caution">
    <text evidence="1">The sequence shown here is derived from an EMBL/GenBank/DDBJ whole genome shotgun (WGS) entry which is preliminary data.</text>
</comment>
<evidence type="ECO:0000313" key="1">
    <source>
        <dbReference type="EMBL" id="KAJ9060957.1"/>
    </source>
</evidence>
<proteinExistence type="predicted"/>
<dbReference type="EMBL" id="QTSX02005114">
    <property type="protein sequence ID" value="KAJ9060957.1"/>
    <property type="molecule type" value="Genomic_DNA"/>
</dbReference>
<accession>A0ACC2SF80</accession>
<organism evidence="1 2">
    <name type="scientific">Entomophthora muscae</name>
    <dbReference type="NCBI Taxonomy" id="34485"/>
    <lineage>
        <taxon>Eukaryota</taxon>
        <taxon>Fungi</taxon>
        <taxon>Fungi incertae sedis</taxon>
        <taxon>Zoopagomycota</taxon>
        <taxon>Entomophthoromycotina</taxon>
        <taxon>Entomophthoromycetes</taxon>
        <taxon>Entomophthorales</taxon>
        <taxon>Entomophthoraceae</taxon>
        <taxon>Entomophthora</taxon>
    </lineage>
</organism>
<keyword evidence="2" id="KW-1185">Reference proteome</keyword>
<sequence>MYLLSDSVVFLHFLAGQNIYLCEGKEMKAWLFTFEQHCADFTIIEKDHMYAVGIFLHGDARK</sequence>
<name>A0ACC2SF80_9FUNG</name>
<reference evidence="1" key="1">
    <citation type="submission" date="2022-04" db="EMBL/GenBank/DDBJ databases">
        <title>Genome of the entomopathogenic fungus Entomophthora muscae.</title>
        <authorList>
            <person name="Elya C."/>
            <person name="Lovett B.R."/>
            <person name="Lee E."/>
            <person name="Macias A.M."/>
            <person name="Hajek A.E."/>
            <person name="De Bivort B.L."/>
            <person name="Kasson M.T."/>
            <person name="De Fine Licht H.H."/>
            <person name="Stajich J.E."/>
        </authorList>
    </citation>
    <scope>NUCLEOTIDE SEQUENCE</scope>
    <source>
        <strain evidence="1">Berkeley</strain>
    </source>
</reference>
<dbReference type="Proteomes" id="UP001165960">
    <property type="component" value="Unassembled WGS sequence"/>
</dbReference>